<proteinExistence type="predicted"/>
<keyword evidence="5" id="KW-0378">Hydrolase</keyword>
<dbReference type="SMART" id="SM01211">
    <property type="entry name" value="GATase_5"/>
    <property type="match status" value="1"/>
</dbReference>
<keyword evidence="3" id="KW-0547">Nucleotide-binding</keyword>
<name>A0A938BLS4_9BACT</name>
<keyword evidence="7" id="KW-0315">Glutamine amidotransferase</keyword>
<evidence type="ECO:0000313" key="9">
    <source>
        <dbReference type="Proteomes" id="UP000703893"/>
    </source>
</evidence>
<dbReference type="InterPro" id="IPR010075">
    <property type="entry name" value="PRibForGlyAmidine_synth_PurQ"/>
</dbReference>
<dbReference type="AlphaFoldDB" id="A0A938BLS4"/>
<dbReference type="GO" id="GO:0005737">
    <property type="term" value="C:cytoplasm"/>
    <property type="evidence" value="ECO:0007669"/>
    <property type="project" value="TreeGrafter"/>
</dbReference>
<evidence type="ECO:0000256" key="2">
    <source>
        <dbReference type="ARBA" id="ARBA00022598"/>
    </source>
</evidence>
<sequence>MVDKRVRALVLTGYGINCEQEMAHGYRLAGARVTIAHLSDVLEGDVNLDDFHILNFPGGFSFGDHLAAGRALADKLKVTRGFWSKLKKFVKDKKYIWGVCNGFQVMAKLGILPMLDGKLGQAEVSLVPNDSGVFEDRWVTLKVNGGSPCVYTRNMSEIVLPCRHGEGKIVVREDLRDRLTDSSFVVLQYSDAQGNATQDYPHNPNGSEAAIAGVCDASGRIFGLMPHPEAHLFFTNHPNW</sequence>
<dbReference type="PANTHER" id="PTHR10099">
    <property type="entry name" value="PHOSPHORIBOSYLFORMYLGLYCINAMIDINE SYNTHASE"/>
    <property type="match status" value="1"/>
</dbReference>
<feature type="non-terminal residue" evidence="8">
    <location>
        <position position="240"/>
    </location>
</feature>
<dbReference type="InterPro" id="IPR029062">
    <property type="entry name" value="Class_I_gatase-like"/>
</dbReference>
<dbReference type="PIRSF" id="PIRSF001586">
    <property type="entry name" value="FGAM_synth_I"/>
    <property type="match status" value="1"/>
</dbReference>
<dbReference type="GO" id="GO:0004642">
    <property type="term" value="F:phosphoribosylformylglycinamidine synthase activity"/>
    <property type="evidence" value="ECO:0007669"/>
    <property type="project" value="InterPro"/>
</dbReference>
<accession>A0A938BLS4</accession>
<reference evidence="8 9" key="1">
    <citation type="submission" date="2019-03" db="EMBL/GenBank/DDBJ databases">
        <title>Lake Tanganyika Metagenome-Assembled Genomes (MAGs).</title>
        <authorList>
            <person name="Tran P."/>
        </authorList>
    </citation>
    <scope>NUCLEOTIDE SEQUENCE [LARGE SCALE GENOMIC DNA]</scope>
    <source>
        <strain evidence="8">K_DeepCast_65m_m2_236</strain>
    </source>
</reference>
<evidence type="ECO:0000256" key="4">
    <source>
        <dbReference type="ARBA" id="ARBA00022755"/>
    </source>
</evidence>
<evidence type="ECO:0000256" key="6">
    <source>
        <dbReference type="ARBA" id="ARBA00022840"/>
    </source>
</evidence>
<keyword evidence="6" id="KW-0067">ATP-binding</keyword>
<organism evidence="8 9">
    <name type="scientific">Candidatus Tanganyikabacteria bacterium</name>
    <dbReference type="NCBI Taxonomy" id="2961651"/>
    <lineage>
        <taxon>Bacteria</taxon>
        <taxon>Bacillati</taxon>
        <taxon>Candidatus Sericytochromatia</taxon>
        <taxon>Candidatus Tanganyikabacteria</taxon>
    </lineage>
</organism>
<evidence type="ECO:0000313" key="8">
    <source>
        <dbReference type="EMBL" id="MBM3275601.1"/>
    </source>
</evidence>
<dbReference type="GO" id="GO:0005524">
    <property type="term" value="F:ATP binding"/>
    <property type="evidence" value="ECO:0007669"/>
    <property type="project" value="UniProtKB-KW"/>
</dbReference>
<dbReference type="Proteomes" id="UP000703893">
    <property type="component" value="Unassembled WGS sequence"/>
</dbReference>
<evidence type="ECO:0000256" key="7">
    <source>
        <dbReference type="ARBA" id="ARBA00022962"/>
    </source>
</evidence>
<dbReference type="PANTHER" id="PTHR10099:SF1">
    <property type="entry name" value="PHOSPHORIBOSYLFORMYLGLYCINAMIDINE SYNTHASE"/>
    <property type="match status" value="1"/>
</dbReference>
<protein>
    <submittedName>
        <fullName evidence="8">Phosphoribosylformylglycinamidine synthase subunit PurQ</fullName>
    </submittedName>
</protein>
<evidence type="ECO:0000256" key="1">
    <source>
        <dbReference type="ARBA" id="ARBA00022490"/>
    </source>
</evidence>
<dbReference type="Gene3D" id="3.40.50.880">
    <property type="match status" value="1"/>
</dbReference>
<dbReference type="EMBL" id="VGJX01000646">
    <property type="protein sequence ID" value="MBM3275601.1"/>
    <property type="molecule type" value="Genomic_DNA"/>
</dbReference>
<keyword evidence="2" id="KW-0436">Ligase</keyword>
<dbReference type="PROSITE" id="PS51273">
    <property type="entry name" value="GATASE_TYPE_1"/>
    <property type="match status" value="1"/>
</dbReference>
<dbReference type="Pfam" id="PF13507">
    <property type="entry name" value="GATase_5"/>
    <property type="match status" value="1"/>
</dbReference>
<dbReference type="GO" id="GO:0016787">
    <property type="term" value="F:hydrolase activity"/>
    <property type="evidence" value="ECO:0007669"/>
    <property type="project" value="UniProtKB-KW"/>
</dbReference>
<gene>
    <name evidence="8" type="ORF">FJZ00_10630</name>
</gene>
<evidence type="ECO:0000256" key="3">
    <source>
        <dbReference type="ARBA" id="ARBA00022741"/>
    </source>
</evidence>
<keyword evidence="1" id="KW-0963">Cytoplasm</keyword>
<keyword evidence="4" id="KW-0658">Purine biosynthesis</keyword>
<dbReference type="SUPFAM" id="SSF52317">
    <property type="entry name" value="Class I glutamine amidotransferase-like"/>
    <property type="match status" value="1"/>
</dbReference>
<evidence type="ECO:0000256" key="5">
    <source>
        <dbReference type="ARBA" id="ARBA00022801"/>
    </source>
</evidence>
<comment type="caution">
    <text evidence="8">The sequence shown here is derived from an EMBL/GenBank/DDBJ whole genome shotgun (WGS) entry which is preliminary data.</text>
</comment>
<dbReference type="GO" id="GO:0006189">
    <property type="term" value="P:'de novo' IMP biosynthetic process"/>
    <property type="evidence" value="ECO:0007669"/>
    <property type="project" value="InterPro"/>
</dbReference>